<sequence length="286" mass="31360">MLPVPSGVPIVVEVVAASHPIEVRIPEYFRVDVHCEQADLPEQGLIAVATWRTDLPLADCQILNPFAIRITSGGEGVSLIKPNPYWRFVEGGNGELESAGDSRYVVRPSEPGYFEGFTSPDFTRASHLIAVLSEIERSVGGNFGPRHGLLRSNADGSANPDLLLVKQLAEALLASQALVTQLQADSADRNERLHRIMAMLTTILFRADTNPLLGMIRDKQPDPLVRTAANQFAAMVAAAREETGVAGLTDHHFLIGTDKWWPVTDYGQFEKYLYGFPSEVTRGPRT</sequence>
<proteinExistence type="predicted"/>
<gene>
    <name evidence="1" type="ORF">A2215_00610</name>
</gene>
<comment type="caution">
    <text evidence="1">The sequence shown here is derived from an EMBL/GenBank/DDBJ whole genome shotgun (WGS) entry which is preliminary data.</text>
</comment>
<dbReference type="AlphaFoldDB" id="A0A1F5E6M5"/>
<accession>A0A1F5E6M5</accession>
<evidence type="ECO:0000313" key="2">
    <source>
        <dbReference type="Proteomes" id="UP000178583"/>
    </source>
</evidence>
<dbReference type="Proteomes" id="UP000178583">
    <property type="component" value="Unassembled WGS sequence"/>
</dbReference>
<reference evidence="1 2" key="1">
    <citation type="journal article" date="2016" name="Nat. Commun.">
        <title>Thousands of microbial genomes shed light on interconnected biogeochemical processes in an aquifer system.</title>
        <authorList>
            <person name="Anantharaman K."/>
            <person name="Brown C.T."/>
            <person name="Hug L.A."/>
            <person name="Sharon I."/>
            <person name="Castelle C.J."/>
            <person name="Probst A.J."/>
            <person name="Thomas B.C."/>
            <person name="Singh A."/>
            <person name="Wilkins M.J."/>
            <person name="Karaoz U."/>
            <person name="Brodie E.L."/>
            <person name="Williams K.H."/>
            <person name="Hubbard S.S."/>
            <person name="Banfield J.F."/>
        </authorList>
    </citation>
    <scope>NUCLEOTIDE SEQUENCE [LARGE SCALE GENOMIC DNA]</scope>
</reference>
<dbReference type="EMBL" id="MEZY01000039">
    <property type="protein sequence ID" value="OGD63059.1"/>
    <property type="molecule type" value="Genomic_DNA"/>
</dbReference>
<evidence type="ECO:0000313" key="1">
    <source>
        <dbReference type="EMBL" id="OGD63059.1"/>
    </source>
</evidence>
<organism evidence="1 2">
    <name type="scientific">Candidatus Berkelbacteria bacterium RIFOXYA2_FULL_43_10</name>
    <dbReference type="NCBI Taxonomy" id="1797472"/>
    <lineage>
        <taxon>Bacteria</taxon>
        <taxon>Candidatus Berkelbacteria</taxon>
    </lineage>
</organism>
<name>A0A1F5E6M5_9BACT</name>
<protein>
    <submittedName>
        <fullName evidence="1">Uncharacterized protein</fullName>
    </submittedName>
</protein>